<gene>
    <name evidence="18" type="ORF">FOM92_10150</name>
</gene>
<evidence type="ECO:0000256" key="12">
    <source>
        <dbReference type="ARBA" id="ARBA00022967"/>
    </source>
</evidence>
<keyword evidence="5" id="KW-0813">Transport</keyword>
<keyword evidence="7" id="KW-0547">Nucleotide-binding</keyword>
<comment type="subcellular location">
    <subcellularLocation>
        <location evidence="1">Cytoplasm</location>
    </subcellularLocation>
</comment>
<proteinExistence type="inferred from homology"/>
<dbReference type="Gene3D" id="3.40.50.12240">
    <property type="match status" value="1"/>
</dbReference>
<feature type="domain" description="AAA+ ATPase" evidence="17">
    <location>
        <begin position="162"/>
        <end position="345"/>
    </location>
</feature>
<evidence type="ECO:0000313" key="18">
    <source>
        <dbReference type="EMBL" id="TSB01541.1"/>
    </source>
</evidence>
<dbReference type="PANTHER" id="PTHR15184:SF81">
    <property type="entry name" value="FLAGELLUM-SPECIFIC ATP SYNTHASE"/>
    <property type="match status" value="1"/>
</dbReference>
<evidence type="ECO:0000256" key="5">
    <source>
        <dbReference type="ARBA" id="ARBA00022448"/>
    </source>
</evidence>
<dbReference type="InterPro" id="IPR005714">
    <property type="entry name" value="ATPase_T3SS_FliI/YscN"/>
</dbReference>
<dbReference type="InterPro" id="IPR003593">
    <property type="entry name" value="AAA+_ATPase"/>
</dbReference>
<keyword evidence="14" id="KW-1006">Bacterial flagellum protein export</keyword>
<dbReference type="Proteomes" id="UP000320160">
    <property type="component" value="Unassembled WGS sequence"/>
</dbReference>
<keyword evidence="11" id="KW-0653">Protein transport</keyword>
<comment type="caution">
    <text evidence="18">The sequence shown here is derived from an EMBL/GenBank/DDBJ whole genome shotgun (WGS) entry which is preliminary data.</text>
</comment>
<evidence type="ECO:0000256" key="13">
    <source>
        <dbReference type="ARBA" id="ARBA00023065"/>
    </source>
</evidence>
<dbReference type="GO" id="GO:0008564">
    <property type="term" value="F:protein-exporting ATPase activity"/>
    <property type="evidence" value="ECO:0007669"/>
    <property type="project" value="UniProtKB-EC"/>
</dbReference>
<dbReference type="InterPro" id="IPR020003">
    <property type="entry name" value="ATPase_a/bsu_AS"/>
</dbReference>
<keyword evidence="19" id="KW-1185">Reference proteome</keyword>
<evidence type="ECO:0000256" key="15">
    <source>
        <dbReference type="ARBA" id="ARBA00023310"/>
    </source>
</evidence>
<dbReference type="FunFam" id="3.40.50.12240:FF:000002">
    <property type="entry name" value="Flagellum-specific ATP synthase FliI"/>
    <property type="match status" value="1"/>
</dbReference>
<dbReference type="AlphaFoldDB" id="A0A553WA40"/>
<name>A0A553WA40_9SPHN</name>
<keyword evidence="6" id="KW-0963">Cytoplasm</keyword>
<dbReference type="GO" id="GO:0044781">
    <property type="term" value="P:bacterial-type flagellum organization"/>
    <property type="evidence" value="ECO:0007669"/>
    <property type="project" value="UniProtKB-KW"/>
</dbReference>
<dbReference type="GO" id="GO:0030257">
    <property type="term" value="C:type III protein secretion system complex"/>
    <property type="evidence" value="ECO:0007669"/>
    <property type="project" value="InterPro"/>
</dbReference>
<dbReference type="GO" id="GO:0046933">
    <property type="term" value="F:proton-transporting ATP synthase activity, rotational mechanism"/>
    <property type="evidence" value="ECO:0007669"/>
    <property type="project" value="TreeGrafter"/>
</dbReference>
<evidence type="ECO:0000256" key="6">
    <source>
        <dbReference type="ARBA" id="ARBA00022490"/>
    </source>
</evidence>
<evidence type="ECO:0000256" key="11">
    <source>
        <dbReference type="ARBA" id="ARBA00022927"/>
    </source>
</evidence>
<evidence type="ECO:0000256" key="10">
    <source>
        <dbReference type="ARBA" id="ARBA00022840"/>
    </source>
</evidence>
<dbReference type="PANTHER" id="PTHR15184">
    <property type="entry name" value="ATP SYNTHASE"/>
    <property type="match status" value="1"/>
</dbReference>
<dbReference type="PROSITE" id="PS00152">
    <property type="entry name" value="ATPASE_ALPHA_BETA"/>
    <property type="match status" value="1"/>
</dbReference>
<keyword evidence="10" id="KW-0067">ATP-binding</keyword>
<dbReference type="Pfam" id="PF18269">
    <property type="entry name" value="T3SS_ATPase_C"/>
    <property type="match status" value="1"/>
</dbReference>
<evidence type="ECO:0000256" key="3">
    <source>
        <dbReference type="ARBA" id="ARBA00012473"/>
    </source>
</evidence>
<keyword evidence="13" id="KW-0406">Ion transport</keyword>
<protein>
    <recommendedName>
        <fullName evidence="4">Flagellum-specific ATP synthase</fullName>
        <ecNumber evidence="3">7.1.2.2</ecNumber>
    </recommendedName>
</protein>
<dbReference type="Pfam" id="PF00006">
    <property type="entry name" value="ATP-synt_ab"/>
    <property type="match status" value="1"/>
</dbReference>
<dbReference type="GO" id="GO:0005524">
    <property type="term" value="F:ATP binding"/>
    <property type="evidence" value="ECO:0007669"/>
    <property type="project" value="UniProtKB-KW"/>
</dbReference>
<keyword evidence="9" id="KW-1005">Bacterial flagellum biogenesis</keyword>
<evidence type="ECO:0000313" key="19">
    <source>
        <dbReference type="Proteomes" id="UP000320160"/>
    </source>
</evidence>
<sequence length="443" mass="46966">MTSRLAHAARAIFQSLNLETATPRRVGSLTACKGQFLEAAAFPYPVGTAVRISQTDGGFVTGEVVGFRGNKSIIQPFSQRLSVATGARVVPCGRHDHIACGDGLLGRIIDAQGVPLDGRPLTGCHESWPISGVSSSPLVRGRITRPIDCGVRAINGLLTIGEGQRVAVIAGSGVGKSVLMGQILEGIDADVIVTGLIGERAREVSDFIETKLTPRIAAKSVVVAVAADHSPLLRLRAAMRATAIAEYFRSQGKKVLLLIDSLTRVAHAQREIGLALGEPPTMKGYTPSSLALIPQLVERAGIDSRTGGSVTAIYTVLADGGDLEDPIVDAARAIVDGHIILSRTLAENGLFPAIDVARSLSRIMPDIVDAEHMAAAARFRQLWSTHEQNRDLLLMGAYTAGNDMVLDDAIAMHGDMLNYVGQPMHSSIDFDASRYALLEGFGK</sequence>
<evidence type="ECO:0000256" key="1">
    <source>
        <dbReference type="ARBA" id="ARBA00004496"/>
    </source>
</evidence>
<evidence type="ECO:0000259" key="17">
    <source>
        <dbReference type="SMART" id="SM00382"/>
    </source>
</evidence>
<dbReference type="SUPFAM" id="SSF52540">
    <property type="entry name" value="P-loop containing nucleoside triphosphate hydrolases"/>
    <property type="match status" value="1"/>
</dbReference>
<dbReference type="EC" id="7.1.2.2" evidence="3"/>
<dbReference type="InterPro" id="IPR027417">
    <property type="entry name" value="P-loop_NTPase"/>
</dbReference>
<dbReference type="InterPro" id="IPR000194">
    <property type="entry name" value="ATPase_F1/V1/A1_a/bsu_nucl-bd"/>
</dbReference>
<accession>A0A553WA40</accession>
<keyword evidence="15" id="KW-0066">ATP synthesis</keyword>
<comment type="catalytic activity">
    <reaction evidence="16">
        <text>ATP + H2O + cellular proteinSide 1 = ADP + phosphate + cellular proteinSide 2.</text>
        <dbReference type="EC" id="7.4.2.8"/>
    </reaction>
</comment>
<keyword evidence="12" id="KW-1278">Translocase</keyword>
<dbReference type="GO" id="GO:0030254">
    <property type="term" value="P:protein secretion by the type III secretion system"/>
    <property type="evidence" value="ECO:0007669"/>
    <property type="project" value="InterPro"/>
</dbReference>
<evidence type="ECO:0000256" key="2">
    <source>
        <dbReference type="ARBA" id="ARBA00008936"/>
    </source>
</evidence>
<evidence type="ECO:0000256" key="4">
    <source>
        <dbReference type="ARBA" id="ARBA00020580"/>
    </source>
</evidence>
<reference evidence="18 19" key="1">
    <citation type="submission" date="2019-07" db="EMBL/GenBank/DDBJ databases">
        <authorList>
            <person name="Park M."/>
        </authorList>
    </citation>
    <scope>NUCLEOTIDE SEQUENCE [LARGE SCALE GENOMIC DNA]</scope>
    <source>
        <strain evidence="18 19">KCTC32445</strain>
    </source>
</reference>
<dbReference type="OrthoDB" id="9803053at2"/>
<evidence type="ECO:0000256" key="7">
    <source>
        <dbReference type="ARBA" id="ARBA00022741"/>
    </source>
</evidence>
<dbReference type="EMBL" id="VKKU01000002">
    <property type="protein sequence ID" value="TSB01541.1"/>
    <property type="molecule type" value="Genomic_DNA"/>
</dbReference>
<organism evidence="18 19">
    <name type="scientific">Sphingorhabdus contaminans</name>
    <dbReference type="NCBI Taxonomy" id="1343899"/>
    <lineage>
        <taxon>Bacteria</taxon>
        <taxon>Pseudomonadati</taxon>
        <taxon>Pseudomonadota</taxon>
        <taxon>Alphaproteobacteria</taxon>
        <taxon>Sphingomonadales</taxon>
        <taxon>Sphingomonadaceae</taxon>
        <taxon>Sphingorhabdus</taxon>
    </lineage>
</organism>
<dbReference type="InterPro" id="IPR050053">
    <property type="entry name" value="ATPase_alpha/beta_chains"/>
</dbReference>
<dbReference type="NCBIfam" id="TIGR01026">
    <property type="entry name" value="fliI_yscN"/>
    <property type="match status" value="1"/>
</dbReference>
<evidence type="ECO:0000256" key="9">
    <source>
        <dbReference type="ARBA" id="ARBA00022795"/>
    </source>
</evidence>
<evidence type="ECO:0000256" key="14">
    <source>
        <dbReference type="ARBA" id="ARBA00023225"/>
    </source>
</evidence>
<comment type="similarity">
    <text evidence="2">Belongs to the ATPase alpha/beta chains family.</text>
</comment>
<evidence type="ECO:0000256" key="16">
    <source>
        <dbReference type="ARBA" id="ARBA00034006"/>
    </source>
</evidence>
<dbReference type="GO" id="GO:0016887">
    <property type="term" value="F:ATP hydrolysis activity"/>
    <property type="evidence" value="ECO:0007669"/>
    <property type="project" value="InterPro"/>
</dbReference>
<dbReference type="SMART" id="SM00382">
    <property type="entry name" value="AAA"/>
    <property type="match status" value="1"/>
</dbReference>
<dbReference type="InterPro" id="IPR040627">
    <property type="entry name" value="T3SS_ATPase_C"/>
</dbReference>
<keyword evidence="8" id="KW-0375">Hydrogen ion transport</keyword>
<evidence type="ECO:0000256" key="8">
    <source>
        <dbReference type="ARBA" id="ARBA00022781"/>
    </source>
</evidence>
<dbReference type="RefSeq" id="WP_143776759.1">
    <property type="nucleotide sequence ID" value="NZ_VKKU01000002.1"/>
</dbReference>
<dbReference type="GO" id="GO:0005737">
    <property type="term" value="C:cytoplasm"/>
    <property type="evidence" value="ECO:0007669"/>
    <property type="project" value="UniProtKB-SubCell"/>
</dbReference>